<dbReference type="Proteomes" id="UP000177698">
    <property type="component" value="Unassembled WGS sequence"/>
</dbReference>
<dbReference type="InterPro" id="IPR013321">
    <property type="entry name" value="Arc_rbn_hlx_hlx"/>
</dbReference>
<dbReference type="Gene3D" id="1.10.1220.10">
    <property type="entry name" value="Met repressor-like"/>
    <property type="match status" value="1"/>
</dbReference>
<dbReference type="AlphaFoldDB" id="A0A1F7I9N0"/>
<organism evidence="1 2">
    <name type="scientific">Candidatus Roizmanbacteria bacterium RIFCSPLOWO2_01_FULL_37_12</name>
    <dbReference type="NCBI Taxonomy" id="1802056"/>
    <lineage>
        <taxon>Bacteria</taxon>
        <taxon>Candidatus Roizmaniibacteriota</taxon>
    </lineage>
</organism>
<evidence type="ECO:0000313" key="2">
    <source>
        <dbReference type="Proteomes" id="UP000177698"/>
    </source>
</evidence>
<gene>
    <name evidence="1" type="ORF">A2954_01955</name>
</gene>
<name>A0A1F7I9N0_9BACT</name>
<proteinExistence type="predicted"/>
<evidence type="ECO:0000313" key="1">
    <source>
        <dbReference type="EMBL" id="OGK40056.1"/>
    </source>
</evidence>
<evidence type="ECO:0008006" key="3">
    <source>
        <dbReference type="Google" id="ProtNLM"/>
    </source>
</evidence>
<protein>
    <recommendedName>
        <fullName evidence="3">Damage-inducible protein J</fullName>
    </recommendedName>
</protein>
<sequence>MNTVIYVKANREIKENAQKLAKELGLSLSDIINSSLRNFIRTREVYFSHIPRMTPELEELLDRVEGDLKKRRNLSPRFKTAKQAVDYLDNI</sequence>
<reference evidence="1 2" key="1">
    <citation type="journal article" date="2016" name="Nat. Commun.">
        <title>Thousands of microbial genomes shed light on interconnected biogeochemical processes in an aquifer system.</title>
        <authorList>
            <person name="Anantharaman K."/>
            <person name="Brown C.T."/>
            <person name="Hug L.A."/>
            <person name="Sharon I."/>
            <person name="Castelle C.J."/>
            <person name="Probst A.J."/>
            <person name="Thomas B.C."/>
            <person name="Singh A."/>
            <person name="Wilkins M.J."/>
            <person name="Karaoz U."/>
            <person name="Brodie E.L."/>
            <person name="Williams K.H."/>
            <person name="Hubbard S.S."/>
            <person name="Banfield J.F."/>
        </authorList>
    </citation>
    <scope>NUCLEOTIDE SEQUENCE [LARGE SCALE GENOMIC DNA]</scope>
</reference>
<dbReference type="EMBL" id="MGAG01000030">
    <property type="protein sequence ID" value="OGK40056.1"/>
    <property type="molecule type" value="Genomic_DNA"/>
</dbReference>
<dbReference type="GO" id="GO:0006355">
    <property type="term" value="P:regulation of DNA-templated transcription"/>
    <property type="evidence" value="ECO:0007669"/>
    <property type="project" value="InterPro"/>
</dbReference>
<comment type="caution">
    <text evidence="1">The sequence shown here is derived from an EMBL/GenBank/DDBJ whole genome shotgun (WGS) entry which is preliminary data.</text>
</comment>
<accession>A0A1F7I9N0</accession>